<evidence type="ECO:0000313" key="3">
    <source>
        <dbReference type="Proteomes" id="UP000629619"/>
    </source>
</evidence>
<dbReference type="AlphaFoldDB" id="A0A919NEF5"/>
<feature type="transmembrane region" description="Helical" evidence="1">
    <location>
        <begin position="92"/>
        <end position="112"/>
    </location>
</feature>
<keyword evidence="1" id="KW-0812">Transmembrane</keyword>
<feature type="transmembrane region" description="Helical" evidence="1">
    <location>
        <begin position="53"/>
        <end position="72"/>
    </location>
</feature>
<keyword evidence="1" id="KW-0472">Membrane</keyword>
<organism evidence="2 3">
    <name type="scientific">Actinoplanes siamensis</name>
    <dbReference type="NCBI Taxonomy" id="1223317"/>
    <lineage>
        <taxon>Bacteria</taxon>
        <taxon>Bacillati</taxon>
        <taxon>Actinomycetota</taxon>
        <taxon>Actinomycetes</taxon>
        <taxon>Micromonosporales</taxon>
        <taxon>Micromonosporaceae</taxon>
        <taxon>Actinoplanes</taxon>
    </lineage>
</organism>
<reference evidence="2" key="1">
    <citation type="submission" date="2021-01" db="EMBL/GenBank/DDBJ databases">
        <title>Whole genome shotgun sequence of Actinoplanes siamensis NBRC 109076.</title>
        <authorList>
            <person name="Komaki H."/>
            <person name="Tamura T."/>
        </authorList>
    </citation>
    <scope>NUCLEOTIDE SEQUENCE</scope>
    <source>
        <strain evidence="2">NBRC 109076</strain>
    </source>
</reference>
<sequence>MDATEAAQALTQINERQQQTLRQGTPRQLPAWFNFGSAAALVLTSASHDVAGWMGTGMSLTALVALISLAFALERFTGVRLRLSAQRWTPTVLFGIVVLTTLIGVGTLLRLYDVPADGTLAGIAAALVWLAAIKPAQAAASTPRNPA</sequence>
<gene>
    <name evidence="2" type="ORF">Asi03nite_66130</name>
</gene>
<name>A0A919NEF5_9ACTN</name>
<protein>
    <submittedName>
        <fullName evidence="2">Uncharacterized protein</fullName>
    </submittedName>
</protein>
<keyword evidence="1" id="KW-1133">Transmembrane helix</keyword>
<accession>A0A919NEF5</accession>
<proteinExistence type="predicted"/>
<evidence type="ECO:0000313" key="2">
    <source>
        <dbReference type="EMBL" id="GIF09075.1"/>
    </source>
</evidence>
<keyword evidence="3" id="KW-1185">Reference proteome</keyword>
<feature type="transmembrane region" description="Helical" evidence="1">
    <location>
        <begin position="118"/>
        <end position="136"/>
    </location>
</feature>
<dbReference type="Proteomes" id="UP000629619">
    <property type="component" value="Unassembled WGS sequence"/>
</dbReference>
<comment type="caution">
    <text evidence="2">The sequence shown here is derived from an EMBL/GenBank/DDBJ whole genome shotgun (WGS) entry which is preliminary data.</text>
</comment>
<dbReference type="EMBL" id="BOMW01000074">
    <property type="protein sequence ID" value="GIF09075.1"/>
    <property type="molecule type" value="Genomic_DNA"/>
</dbReference>
<dbReference type="RefSeq" id="WP_203684408.1">
    <property type="nucleotide sequence ID" value="NZ_BOMW01000074.1"/>
</dbReference>
<evidence type="ECO:0000256" key="1">
    <source>
        <dbReference type="SAM" id="Phobius"/>
    </source>
</evidence>